<dbReference type="OrthoDB" id="2157103at2759"/>
<reference evidence="2 3" key="1">
    <citation type="journal article" date="2014" name="PLoS Genet.">
        <title>Analysis of the Phlebiopsis gigantea genome, transcriptome and secretome provides insight into its pioneer colonization strategies of wood.</title>
        <authorList>
            <person name="Hori C."/>
            <person name="Ishida T."/>
            <person name="Igarashi K."/>
            <person name="Samejima M."/>
            <person name="Suzuki H."/>
            <person name="Master E."/>
            <person name="Ferreira P."/>
            <person name="Ruiz-Duenas F.J."/>
            <person name="Held B."/>
            <person name="Canessa P."/>
            <person name="Larrondo L.F."/>
            <person name="Schmoll M."/>
            <person name="Druzhinina I.S."/>
            <person name="Kubicek C.P."/>
            <person name="Gaskell J.A."/>
            <person name="Kersten P."/>
            <person name="St John F."/>
            <person name="Glasner J."/>
            <person name="Sabat G."/>
            <person name="Splinter BonDurant S."/>
            <person name="Syed K."/>
            <person name="Yadav J."/>
            <person name="Mgbeahuruike A.C."/>
            <person name="Kovalchuk A."/>
            <person name="Asiegbu F.O."/>
            <person name="Lackner G."/>
            <person name="Hoffmeister D."/>
            <person name="Rencoret J."/>
            <person name="Gutierrez A."/>
            <person name="Sun H."/>
            <person name="Lindquist E."/>
            <person name="Barry K."/>
            <person name="Riley R."/>
            <person name="Grigoriev I.V."/>
            <person name="Henrissat B."/>
            <person name="Kues U."/>
            <person name="Berka R.M."/>
            <person name="Martinez A.T."/>
            <person name="Covert S.F."/>
            <person name="Blanchette R.A."/>
            <person name="Cullen D."/>
        </authorList>
    </citation>
    <scope>NUCLEOTIDE SEQUENCE [LARGE SCALE GENOMIC DNA]</scope>
    <source>
        <strain evidence="2 3">11061_1 CR5-6</strain>
    </source>
</reference>
<evidence type="ECO:0000256" key="1">
    <source>
        <dbReference type="SAM" id="MobiDB-lite"/>
    </source>
</evidence>
<organism evidence="2 3">
    <name type="scientific">Phlebiopsis gigantea (strain 11061_1 CR5-6)</name>
    <name type="common">White-rot fungus</name>
    <name type="synonym">Peniophora gigantea</name>
    <dbReference type="NCBI Taxonomy" id="745531"/>
    <lineage>
        <taxon>Eukaryota</taxon>
        <taxon>Fungi</taxon>
        <taxon>Dikarya</taxon>
        <taxon>Basidiomycota</taxon>
        <taxon>Agaricomycotina</taxon>
        <taxon>Agaricomycetes</taxon>
        <taxon>Polyporales</taxon>
        <taxon>Phanerochaetaceae</taxon>
        <taxon>Phlebiopsis</taxon>
    </lineage>
</organism>
<dbReference type="HOGENOM" id="CLU_2134422_0_0_1"/>
<proteinExistence type="predicted"/>
<sequence length="113" mass="12272">MIFVIKSSAVFVKLCRRSGSPHVPGVAQSIRLLSEVAPGVSRNVDASTDRPSGTPEVQKPQASPAVLTVAERDAALMNAWRDREGSLANAELEDGKLEEGYRRNVKANIFRLI</sequence>
<name>A0A0C3S3G4_PHLG1</name>
<protein>
    <submittedName>
        <fullName evidence="2">Uncharacterized protein</fullName>
    </submittedName>
</protein>
<evidence type="ECO:0000313" key="3">
    <source>
        <dbReference type="Proteomes" id="UP000053257"/>
    </source>
</evidence>
<dbReference type="EMBL" id="KN840576">
    <property type="protein sequence ID" value="KIP04382.1"/>
    <property type="molecule type" value="Genomic_DNA"/>
</dbReference>
<dbReference type="AlphaFoldDB" id="A0A0C3S3G4"/>
<accession>A0A0C3S3G4</accession>
<keyword evidence="3" id="KW-1185">Reference proteome</keyword>
<gene>
    <name evidence="2" type="ORF">PHLGIDRAFT_195329</name>
</gene>
<feature type="region of interest" description="Disordered" evidence="1">
    <location>
        <begin position="41"/>
        <end position="65"/>
    </location>
</feature>
<dbReference type="Proteomes" id="UP000053257">
    <property type="component" value="Unassembled WGS sequence"/>
</dbReference>
<evidence type="ECO:0000313" key="2">
    <source>
        <dbReference type="EMBL" id="KIP04382.1"/>
    </source>
</evidence>